<accession>A0ACD4RC32</accession>
<evidence type="ECO:0000313" key="2">
    <source>
        <dbReference type="Proteomes" id="UP001226091"/>
    </source>
</evidence>
<keyword evidence="2" id="KW-1185">Reference proteome</keyword>
<name>A0ACD4RC32_9BACI</name>
<protein>
    <submittedName>
        <fullName evidence="1">DUF3951 domain-containing protein</fullName>
    </submittedName>
</protein>
<dbReference type="EMBL" id="CP126116">
    <property type="protein sequence ID" value="WHZ57722.1"/>
    <property type="molecule type" value="Genomic_DNA"/>
</dbReference>
<reference evidence="2" key="1">
    <citation type="journal article" date="2025" name="Aquaculture">
        <title>Assessment of the bioflocculant production and safety properties of Metabacillus hrfriensis sp. nov. based on phenotypic and whole-genome sequencing analysis.</title>
        <authorList>
            <person name="Zhang R."/>
            <person name="Zhao Z."/>
            <person name="Luo L."/>
            <person name="Wang S."/>
            <person name="Guo K."/>
            <person name="Xu W."/>
        </authorList>
    </citation>
    <scope>NUCLEOTIDE SEQUENCE [LARGE SCALE GENOMIC DNA]</scope>
    <source>
        <strain evidence="2">CT-WN-B3</strain>
    </source>
</reference>
<dbReference type="Proteomes" id="UP001226091">
    <property type="component" value="Chromosome"/>
</dbReference>
<sequence>MSPSDFVNLAVISFPIIIIILVFIGLYKIIVKKQTVTTYYTPFDEITGQAPVAFHEEKYMQEDEDGQGDDKNKNKNPKI</sequence>
<gene>
    <name evidence="1" type="ORF">QLQ22_24305</name>
</gene>
<organism evidence="1 2">
    <name type="scientific">Metabacillus hrfriensis</name>
    <dbReference type="NCBI Taxonomy" id="3048891"/>
    <lineage>
        <taxon>Bacteria</taxon>
        <taxon>Bacillati</taxon>
        <taxon>Bacillota</taxon>
        <taxon>Bacilli</taxon>
        <taxon>Bacillales</taxon>
        <taxon>Bacillaceae</taxon>
        <taxon>Metabacillus</taxon>
    </lineage>
</organism>
<proteinExistence type="predicted"/>
<evidence type="ECO:0000313" key="1">
    <source>
        <dbReference type="EMBL" id="WHZ57722.1"/>
    </source>
</evidence>